<organism evidence="1 2">
    <name type="scientific">Trichocoleus desertorum GB2-A4</name>
    <dbReference type="NCBI Taxonomy" id="2933944"/>
    <lineage>
        <taxon>Bacteria</taxon>
        <taxon>Bacillati</taxon>
        <taxon>Cyanobacteriota</taxon>
        <taxon>Cyanophyceae</taxon>
        <taxon>Leptolyngbyales</taxon>
        <taxon>Trichocoleusaceae</taxon>
        <taxon>Trichocoleus</taxon>
    </lineage>
</organism>
<evidence type="ECO:0000313" key="1">
    <source>
        <dbReference type="EMBL" id="MEP0819537.1"/>
    </source>
</evidence>
<reference evidence="1 2" key="1">
    <citation type="submission" date="2022-04" db="EMBL/GenBank/DDBJ databases">
        <title>Positive selection, recombination, and allopatry shape intraspecific diversity of widespread and dominant cyanobacteria.</title>
        <authorList>
            <person name="Wei J."/>
            <person name="Shu W."/>
            <person name="Hu C."/>
        </authorList>
    </citation>
    <scope>NUCLEOTIDE SEQUENCE [LARGE SCALE GENOMIC DNA]</scope>
    <source>
        <strain evidence="1 2">GB2-A4</strain>
    </source>
</reference>
<keyword evidence="2" id="KW-1185">Reference proteome</keyword>
<gene>
    <name evidence="1" type="ORF">NC998_20780</name>
</gene>
<dbReference type="EMBL" id="JAMPKM010000015">
    <property type="protein sequence ID" value="MEP0819537.1"/>
    <property type="molecule type" value="Genomic_DNA"/>
</dbReference>
<accession>A0ABV0JCL4</accession>
<protein>
    <recommendedName>
        <fullName evidence="3">Virion structural protein</fullName>
    </recommendedName>
</protein>
<proteinExistence type="predicted"/>
<dbReference type="Proteomes" id="UP001464891">
    <property type="component" value="Unassembled WGS sequence"/>
</dbReference>
<comment type="caution">
    <text evidence="1">The sequence shown here is derived from an EMBL/GenBank/DDBJ whole genome shotgun (WGS) entry which is preliminary data.</text>
</comment>
<dbReference type="RefSeq" id="WP_190440467.1">
    <property type="nucleotide sequence ID" value="NZ_JAMPKM010000015.1"/>
</dbReference>
<evidence type="ECO:0008006" key="3">
    <source>
        <dbReference type="Google" id="ProtNLM"/>
    </source>
</evidence>
<name>A0ABV0JCL4_9CYAN</name>
<evidence type="ECO:0000313" key="2">
    <source>
        <dbReference type="Proteomes" id="UP001464891"/>
    </source>
</evidence>
<sequence>MVATRTQQIIPAPVDTTSFGNVIKQAFLDMGFTLVDDYVSGDRFLVFSYTFDATKTYGTAFFRVRFYYGTYTVTQAVGTAWNASTKVLANEGTGSTFVNMLSSIELYVTTYVNGDRYRLLYLSQGNSNNNVVVLGFIRPSNKPSWWNENQSPYVFYPRNQSGLSLNSFYVPLPAVYTGLSEAVLELSATRMQNPNPITGKRDLISNLPIYSSLNNAVLGTLPEDISALYGSGTNKLDVVEVSETEKYEIIYGSAACIAIRIV</sequence>